<keyword evidence="2" id="KW-0812">Transmembrane</keyword>
<feature type="compositionally biased region" description="Basic and acidic residues" evidence="1">
    <location>
        <begin position="386"/>
        <end position="400"/>
    </location>
</feature>
<comment type="caution">
    <text evidence="3">The sequence shown here is derived from an EMBL/GenBank/DDBJ whole genome shotgun (WGS) entry which is preliminary data.</text>
</comment>
<reference evidence="3 4" key="1">
    <citation type="submission" date="2015-08" db="EMBL/GenBank/DDBJ databases">
        <title>Next Generation Sequencing and Analysis of the Genome of Puccinia sorghi L Schw, the Causal Agent of Maize Common Rust.</title>
        <authorList>
            <person name="Rochi L."/>
            <person name="Burguener G."/>
            <person name="Darino M."/>
            <person name="Turjanski A."/>
            <person name="Kreff E."/>
            <person name="Dieguez M.J."/>
            <person name="Sacco F."/>
        </authorList>
    </citation>
    <scope>NUCLEOTIDE SEQUENCE [LARGE SCALE GENOMIC DNA]</scope>
    <source>
        <strain evidence="3 4">RO10H11247</strain>
    </source>
</reference>
<name>A0A0L6VE89_9BASI</name>
<organism evidence="3 4">
    <name type="scientific">Puccinia sorghi</name>
    <dbReference type="NCBI Taxonomy" id="27349"/>
    <lineage>
        <taxon>Eukaryota</taxon>
        <taxon>Fungi</taxon>
        <taxon>Dikarya</taxon>
        <taxon>Basidiomycota</taxon>
        <taxon>Pucciniomycotina</taxon>
        <taxon>Pucciniomycetes</taxon>
        <taxon>Pucciniales</taxon>
        <taxon>Pucciniaceae</taxon>
        <taxon>Puccinia</taxon>
    </lineage>
</organism>
<evidence type="ECO:0000256" key="2">
    <source>
        <dbReference type="SAM" id="Phobius"/>
    </source>
</evidence>
<feature type="transmembrane region" description="Helical" evidence="2">
    <location>
        <begin position="6"/>
        <end position="27"/>
    </location>
</feature>
<sequence>MHQGFYFFLLFVFCLPFSLPIFFPLMTSRQKKKKKTPQTYDCCCCFFFSFGCYPISLYSQKESCLIGSIRGCCVIDFGCCLLFLGNYLVQLLHRPIGLVHIGIFITTSSIKVSYNCLGYAKLLLLLGCIHTLFGVDWRPHPPCLRCQLVLTPLYAQKGCGQMLTPPKMVCNCIEDQESGVDGCGGPLTSCGACWSRRRIEGSILKILTSIILMYVYGTLTFHQYFWRCRGIPQKQSFCNIFGTTPGFPCLMKNKCTIDIIILYLKIFTIKIHHNNIYPLNNRKNNQNLKKSNFFSTPEKSIQNWAGPSPTTEASKGENSPLWPSTPLYWSSMGIVSPKDSKLVQKASIINEHIYFINFYLKRLCCVPNIIKVENKPGENFQPQARHKQEPEQITHQETRGPHFASPANLSPSLFSLSSLHHENTSVTCYQVTYQVTKGPFQQVKFVYHIGLHLRSLGLLPKKSENGADLHLTIALLSNPEEEKENKIFPPSLACLFYLE</sequence>
<evidence type="ECO:0000313" key="4">
    <source>
        <dbReference type="Proteomes" id="UP000037035"/>
    </source>
</evidence>
<dbReference type="EMBL" id="LAVV01006615">
    <property type="protein sequence ID" value="KNZ59101.1"/>
    <property type="molecule type" value="Genomic_DNA"/>
</dbReference>
<dbReference type="AlphaFoldDB" id="A0A0L6VE89"/>
<dbReference type="VEuPathDB" id="FungiDB:VP01_17g3"/>
<dbReference type="Proteomes" id="UP000037035">
    <property type="component" value="Unassembled WGS sequence"/>
</dbReference>
<proteinExistence type="predicted"/>
<feature type="transmembrane region" description="Helical" evidence="2">
    <location>
        <begin position="206"/>
        <end position="226"/>
    </location>
</feature>
<accession>A0A0L6VE89</accession>
<keyword evidence="2" id="KW-1133">Transmembrane helix</keyword>
<evidence type="ECO:0000313" key="3">
    <source>
        <dbReference type="EMBL" id="KNZ59101.1"/>
    </source>
</evidence>
<keyword evidence="4" id="KW-1185">Reference proteome</keyword>
<evidence type="ECO:0000256" key="1">
    <source>
        <dbReference type="SAM" id="MobiDB-lite"/>
    </source>
</evidence>
<gene>
    <name evidence="3" type="ORF">VP01_17g3</name>
</gene>
<keyword evidence="2" id="KW-0472">Membrane</keyword>
<protein>
    <submittedName>
        <fullName evidence="3">Putative signal peptide protein</fullName>
    </submittedName>
</protein>
<feature type="region of interest" description="Disordered" evidence="1">
    <location>
        <begin position="379"/>
        <end position="401"/>
    </location>
</feature>